<evidence type="ECO:0000256" key="6">
    <source>
        <dbReference type="ARBA" id="ARBA00022722"/>
    </source>
</evidence>
<organism evidence="13">
    <name type="scientific">Zea mays</name>
    <name type="common">Maize</name>
    <dbReference type="NCBI Taxonomy" id="4577"/>
    <lineage>
        <taxon>Eukaryota</taxon>
        <taxon>Viridiplantae</taxon>
        <taxon>Streptophyta</taxon>
        <taxon>Embryophyta</taxon>
        <taxon>Tracheophyta</taxon>
        <taxon>Spermatophyta</taxon>
        <taxon>Magnoliopsida</taxon>
        <taxon>Liliopsida</taxon>
        <taxon>Poales</taxon>
        <taxon>Poaceae</taxon>
        <taxon>PACMAD clade</taxon>
        <taxon>Panicoideae</taxon>
        <taxon>Andropogonodae</taxon>
        <taxon>Andropogoneae</taxon>
        <taxon>Tripsacinae</taxon>
        <taxon>Zea</taxon>
    </lineage>
</organism>
<dbReference type="SUPFAM" id="SSF55658">
    <property type="entry name" value="L9 N-domain-like"/>
    <property type="match status" value="1"/>
</dbReference>
<reference evidence="13" key="1">
    <citation type="submission" date="2015-12" db="EMBL/GenBank/DDBJ databases">
        <title>Update maize B73 reference genome by single molecule sequencing technologies.</title>
        <authorList>
            <consortium name="Maize Genome Sequencing Project"/>
            <person name="Ware D."/>
        </authorList>
    </citation>
    <scope>NUCLEOTIDE SEQUENCE</scope>
    <source>
        <tissue evidence="13">Seedling</tissue>
    </source>
</reference>
<dbReference type="EC" id="3.1.26.4" evidence="4"/>
<proteinExistence type="inferred from homology"/>
<dbReference type="InterPro" id="IPR011320">
    <property type="entry name" value="RNase_H1_N"/>
</dbReference>
<dbReference type="SMR" id="A0A1D6HEC8"/>
<dbReference type="EMBL" id="CM000781">
    <property type="protein sequence ID" value="AQK73007.1"/>
    <property type="molecule type" value="Genomic_DNA"/>
</dbReference>
<dbReference type="InParanoid" id="A0A1D6HEC8"/>
<keyword evidence="11" id="KW-1133">Transmembrane helix</keyword>
<dbReference type="STRING" id="4577.A0A1D6HEC8"/>
<dbReference type="GO" id="GO:0004523">
    <property type="term" value="F:RNA-DNA hybrid ribonuclease activity"/>
    <property type="evidence" value="ECO:0007669"/>
    <property type="project" value="UniProtKB-EC"/>
</dbReference>
<evidence type="ECO:0000256" key="8">
    <source>
        <dbReference type="ARBA" id="ARBA00022759"/>
    </source>
</evidence>
<evidence type="ECO:0000256" key="3">
    <source>
        <dbReference type="ARBA" id="ARBA00005300"/>
    </source>
</evidence>
<dbReference type="EMBL" id="CM000782">
    <property type="protein sequence ID" value="AQK86227.1"/>
    <property type="molecule type" value="Genomic_DNA"/>
</dbReference>
<comment type="cofactor">
    <cofactor evidence="1">
        <name>Mg(2+)</name>
        <dbReference type="ChEBI" id="CHEBI:18420"/>
    </cofactor>
</comment>
<evidence type="ECO:0000256" key="9">
    <source>
        <dbReference type="ARBA" id="ARBA00022801"/>
    </source>
</evidence>
<evidence type="ECO:0000256" key="4">
    <source>
        <dbReference type="ARBA" id="ARBA00012180"/>
    </source>
</evidence>
<evidence type="ECO:0000259" key="12">
    <source>
        <dbReference type="Pfam" id="PF01693"/>
    </source>
</evidence>
<keyword evidence="6" id="KW-0540">Nuclease</keyword>
<evidence type="ECO:0000256" key="11">
    <source>
        <dbReference type="SAM" id="Phobius"/>
    </source>
</evidence>
<dbReference type="Gene3D" id="3.40.970.10">
    <property type="entry name" value="Ribonuclease H1, N-terminal domain"/>
    <property type="match status" value="1"/>
</dbReference>
<comment type="similarity">
    <text evidence="3">Belongs to the RNase H family.</text>
</comment>
<evidence type="ECO:0000256" key="10">
    <source>
        <dbReference type="ARBA" id="ARBA00022842"/>
    </source>
</evidence>
<evidence type="ECO:0000256" key="5">
    <source>
        <dbReference type="ARBA" id="ARBA00017721"/>
    </source>
</evidence>
<sequence length="253" mass="27919">MLGCLVACTASRCCMRSCNTPSPAWLRRNAWSSRFSSAWLAAHASGRARAPKGGSRHAAAFAREAPRVTASFRANLWYMYPSVASQPSFVPSSFSLHFFLSVRAGFVVISVRVLDQKAQMEPMDQRTLLVNQAAAFVAVIYAYFMSRLRVAQATPMAWYVVHVGRQTGVYSSWEACHAQVNGCKGACYKRYNSREEAMTAFNGHDNEDKQQEVPVLLRNKASAITIKDVIIFAGGVVILVQALIITILVSKLM</sequence>
<gene>
    <name evidence="13" type="ORF">ZEAMMB73_Zm00001d017367</name>
    <name evidence="14" type="ORF">ZEAMMB73_Zm00001d038286</name>
</gene>
<dbReference type="AlphaFoldDB" id="A0A1D6HEC8"/>
<dbReference type="Pfam" id="PF01693">
    <property type="entry name" value="Cauli_VI"/>
    <property type="match status" value="1"/>
</dbReference>
<feature type="domain" description="Ribonuclease H1 N-terminal" evidence="12">
    <location>
        <begin position="158"/>
        <end position="198"/>
    </location>
</feature>
<evidence type="ECO:0000256" key="7">
    <source>
        <dbReference type="ARBA" id="ARBA00022723"/>
    </source>
</evidence>
<keyword evidence="8" id="KW-0255">Endonuclease</keyword>
<evidence type="ECO:0000256" key="2">
    <source>
        <dbReference type="ARBA" id="ARBA00004065"/>
    </source>
</evidence>
<protein>
    <recommendedName>
        <fullName evidence="5">Ribonuclease H</fullName>
        <ecNumber evidence="4">3.1.26.4</ecNumber>
    </recommendedName>
</protein>
<keyword evidence="11" id="KW-0812">Transmembrane</keyword>
<evidence type="ECO:0000313" key="13">
    <source>
        <dbReference type="EMBL" id="AQK73007.1"/>
    </source>
</evidence>
<keyword evidence="9" id="KW-0378">Hydrolase</keyword>
<name>A0A1D6HEC8_MAIZE</name>
<feature type="transmembrane region" description="Helical" evidence="11">
    <location>
        <begin position="229"/>
        <end position="249"/>
    </location>
</feature>
<evidence type="ECO:0000256" key="1">
    <source>
        <dbReference type="ARBA" id="ARBA00001946"/>
    </source>
</evidence>
<accession>A0A1D6HEC8</accession>
<dbReference type="GO" id="GO:0046872">
    <property type="term" value="F:metal ion binding"/>
    <property type="evidence" value="ECO:0007669"/>
    <property type="project" value="UniProtKB-KW"/>
</dbReference>
<evidence type="ECO:0000313" key="14">
    <source>
        <dbReference type="EMBL" id="AQK86227.1"/>
    </source>
</evidence>
<feature type="transmembrane region" description="Helical" evidence="11">
    <location>
        <begin position="126"/>
        <end position="144"/>
    </location>
</feature>
<dbReference type="InterPro" id="IPR009027">
    <property type="entry name" value="Ribosomal_bL9/RNase_H1_N"/>
</dbReference>
<keyword evidence="10" id="KW-0460">Magnesium</keyword>
<dbReference type="InterPro" id="IPR037056">
    <property type="entry name" value="RNase_H1_N_sf"/>
</dbReference>
<comment type="function">
    <text evidence="2">Endonuclease that specifically degrades the RNA of RNA-DNA hybrids.</text>
</comment>
<dbReference type="FunFam" id="3.40.970.10:FF:000002">
    <property type="entry name" value="Ribonuclease H"/>
    <property type="match status" value="1"/>
</dbReference>
<keyword evidence="11" id="KW-0472">Membrane</keyword>
<keyword evidence="7" id="KW-0479">Metal-binding</keyword>